<dbReference type="InterPro" id="IPR032875">
    <property type="entry name" value="Succ_CoA_lig_flav_dom"/>
</dbReference>
<evidence type="ECO:0000259" key="2">
    <source>
        <dbReference type="PROSITE" id="PS51186"/>
    </source>
</evidence>
<name>A0A3G8ZVI0_9ACTN</name>
<feature type="compositionally biased region" description="Low complexity" evidence="1">
    <location>
        <begin position="669"/>
        <end position="685"/>
    </location>
</feature>
<keyword evidence="3" id="KW-0808">Transferase</keyword>
<dbReference type="RefSeq" id="WP_124798366.1">
    <property type="nucleotide sequence ID" value="NZ_CP034170.1"/>
</dbReference>
<dbReference type="InterPro" id="IPR003781">
    <property type="entry name" value="CoA-bd"/>
</dbReference>
<dbReference type="Gene3D" id="3.40.50.720">
    <property type="entry name" value="NAD(P)-binding Rossmann-like Domain"/>
    <property type="match status" value="1"/>
</dbReference>
<dbReference type="InterPro" id="IPR000182">
    <property type="entry name" value="GNAT_dom"/>
</dbReference>
<gene>
    <name evidence="3" type="ORF">EH165_05450</name>
</gene>
<dbReference type="Gene3D" id="3.40.630.30">
    <property type="match status" value="1"/>
</dbReference>
<dbReference type="PROSITE" id="PS51186">
    <property type="entry name" value="GNAT"/>
    <property type="match status" value="1"/>
</dbReference>
<dbReference type="Gene3D" id="3.40.50.261">
    <property type="entry name" value="Succinyl-CoA synthetase domains"/>
    <property type="match status" value="2"/>
</dbReference>
<dbReference type="PANTHER" id="PTHR42793:SF1">
    <property type="entry name" value="PEPTIDYL-LYSINE N-ACETYLTRANSFERASE PATZ"/>
    <property type="match status" value="1"/>
</dbReference>
<dbReference type="OrthoDB" id="190266at2"/>
<dbReference type="GO" id="GO:0005524">
    <property type="term" value="F:ATP binding"/>
    <property type="evidence" value="ECO:0007669"/>
    <property type="project" value="InterPro"/>
</dbReference>
<evidence type="ECO:0000313" key="3">
    <source>
        <dbReference type="EMBL" id="AZI57681.1"/>
    </source>
</evidence>
<dbReference type="GO" id="GO:0016747">
    <property type="term" value="F:acyltransferase activity, transferring groups other than amino-acyl groups"/>
    <property type="evidence" value="ECO:0007669"/>
    <property type="project" value="InterPro"/>
</dbReference>
<feature type="region of interest" description="Disordered" evidence="1">
    <location>
        <begin position="669"/>
        <end position="689"/>
    </location>
</feature>
<dbReference type="SMART" id="SM00881">
    <property type="entry name" value="CoA_binding"/>
    <property type="match status" value="1"/>
</dbReference>
<reference evidence="3 4" key="1">
    <citation type="submission" date="2018-11" db="EMBL/GenBank/DDBJ databases">
        <authorList>
            <person name="Da X."/>
        </authorList>
    </citation>
    <scope>NUCLEOTIDE SEQUENCE [LARGE SCALE GENOMIC DNA]</scope>
    <source>
        <strain evidence="3 4">S14-144</strain>
    </source>
</reference>
<dbReference type="SUPFAM" id="SSF56059">
    <property type="entry name" value="Glutathione synthetase ATP-binding domain-like"/>
    <property type="match status" value="1"/>
</dbReference>
<dbReference type="InterPro" id="IPR036291">
    <property type="entry name" value="NAD(P)-bd_dom_sf"/>
</dbReference>
<dbReference type="AlphaFoldDB" id="A0A3G8ZVI0"/>
<dbReference type="Pfam" id="PF13607">
    <property type="entry name" value="Succ_CoA_lig"/>
    <property type="match status" value="1"/>
</dbReference>
<dbReference type="Gene3D" id="3.30.1490.20">
    <property type="entry name" value="ATP-grasp fold, A domain"/>
    <property type="match status" value="1"/>
</dbReference>
<accession>A0A3G8ZVI0</accession>
<organism evidence="3 4">
    <name type="scientific">Nakamurella antarctica</name>
    <dbReference type="NCBI Taxonomy" id="1902245"/>
    <lineage>
        <taxon>Bacteria</taxon>
        <taxon>Bacillati</taxon>
        <taxon>Actinomycetota</taxon>
        <taxon>Actinomycetes</taxon>
        <taxon>Nakamurellales</taxon>
        <taxon>Nakamurellaceae</taxon>
        <taxon>Nakamurella</taxon>
    </lineage>
</organism>
<evidence type="ECO:0000256" key="1">
    <source>
        <dbReference type="SAM" id="MobiDB-lite"/>
    </source>
</evidence>
<proteinExistence type="predicted"/>
<dbReference type="Pfam" id="PF13380">
    <property type="entry name" value="CoA_binding_2"/>
    <property type="match status" value="1"/>
</dbReference>
<dbReference type="InterPro" id="IPR016181">
    <property type="entry name" value="Acyl_CoA_acyltransferase"/>
</dbReference>
<evidence type="ECO:0000313" key="4">
    <source>
        <dbReference type="Proteomes" id="UP000268084"/>
    </source>
</evidence>
<dbReference type="Proteomes" id="UP000268084">
    <property type="component" value="Chromosome"/>
</dbReference>
<dbReference type="KEGG" id="nak:EH165_05450"/>
<dbReference type="PANTHER" id="PTHR42793">
    <property type="entry name" value="COA BINDING DOMAIN CONTAINING PROTEIN"/>
    <property type="match status" value="1"/>
</dbReference>
<dbReference type="SUPFAM" id="SSF52210">
    <property type="entry name" value="Succinyl-CoA synthetase domains"/>
    <property type="match status" value="2"/>
</dbReference>
<keyword evidence="4" id="KW-1185">Reference proteome</keyword>
<reference evidence="3 4" key="2">
    <citation type="submission" date="2018-12" db="EMBL/GenBank/DDBJ databases">
        <title>Nakamurella antarcticus sp. nov., isolated from Antarctica South Shetland Islands soil.</title>
        <authorList>
            <person name="Peng F."/>
        </authorList>
    </citation>
    <scope>NUCLEOTIDE SEQUENCE [LARGE SCALE GENOMIC DNA]</scope>
    <source>
        <strain evidence="3 4">S14-144</strain>
    </source>
</reference>
<dbReference type="SUPFAM" id="SSF55729">
    <property type="entry name" value="Acyl-CoA N-acyltransferases (Nat)"/>
    <property type="match status" value="1"/>
</dbReference>
<dbReference type="Gene3D" id="3.30.470.20">
    <property type="entry name" value="ATP-grasp fold, B domain"/>
    <property type="match status" value="1"/>
</dbReference>
<dbReference type="CDD" id="cd04301">
    <property type="entry name" value="NAT_SF"/>
    <property type="match status" value="1"/>
</dbReference>
<sequence length="919" mass="96001">MAESRSEPAAPASQYPQHWEADVLLADGGTVHIRPSGPADTEALRAMHFRSSGRTRYLRYFSAVNEVSDSQLAIFTDIDHDSRVGLVAELGGDLIAAGTYHRAAGSTAAEVAFLVEDAHQRRGLGSILLEHLAAAARERGITKFTAEVLTDNSSMLRVFIDAGYVVTREFSQGVVEVVFDIAPTEASRSVSYSREQRAEARSIQRLLSPRSVAVIGASNDKTKIGHAVLMNLLRAGFTGPVFPVHPEARSVQGVRAYARVTDIPDAVDLAVVAVPAGNVNEVVESCRAKGVHALVVVTAGFAEAGSDGADAQRRLVTLARAHGMRVLGPNCLGLVNTDPAVRLNATLAPVVPPPGRVGFFCQSGALGIAILADAASRGLGLSTFASAGNRADVSGNDLLQYWYDDVRTEVVMLYLESFGNPRKFARLARVLAGRKPVIAMKSGRHALVTPGLALSSAAISEASVGTLFAQSGVIRVNTLAEAFDVALLMSTQPLPTGNRVAIIGNSTALGVLALDACIEAGLLVAGGEPVDLGVAVSPEVLAATVEAALADGIADAVVVVYVPPVATPGLAHAAALRAAVAGATIPVVSTFLAVEGVPAQLAVIDDHGGAGRGSVPSYRTPERAVAALAHAARYAAWRQRDAGQLPALEGLDRGRARELVDAIRACDASDGVSGQSGAAGQSGASRPDTRALTDGELVDILGCYRISIADFELVSTKDQAVAAAAVIGYPVGLKAFDESWRHRTDQIGVRLNLRDPHDVKAAYADLAAQSDGQVYVQAMAPVDMATVSTVFEVTSDPSFGALVSFGLGGVATELLDDRAYRTVPLTDVDAAELIEGPRTAPILHGYRGSEPVDIDALQMLALRLSALADDLPEVVELRLRPVLVGPAGLQITGALGRIGRAPAQVDPRRRMPETTTARI</sequence>
<dbReference type="Pfam" id="PF13549">
    <property type="entry name" value="ATP-grasp_5"/>
    <property type="match status" value="1"/>
</dbReference>
<dbReference type="Pfam" id="PF00583">
    <property type="entry name" value="Acetyltransf_1"/>
    <property type="match status" value="1"/>
</dbReference>
<dbReference type="EMBL" id="CP034170">
    <property type="protein sequence ID" value="AZI57681.1"/>
    <property type="molecule type" value="Genomic_DNA"/>
</dbReference>
<dbReference type="InterPro" id="IPR013815">
    <property type="entry name" value="ATP_grasp_subdomain_1"/>
</dbReference>
<feature type="domain" description="N-acetyltransferase" evidence="2">
    <location>
        <begin position="31"/>
        <end position="182"/>
    </location>
</feature>
<protein>
    <submittedName>
        <fullName evidence="3">GNAT family N-acetyltransferase</fullName>
    </submittedName>
</protein>
<dbReference type="InterPro" id="IPR016102">
    <property type="entry name" value="Succinyl-CoA_synth-like"/>
</dbReference>
<dbReference type="SUPFAM" id="SSF51735">
    <property type="entry name" value="NAD(P)-binding Rossmann-fold domains"/>
    <property type="match status" value="1"/>
</dbReference>